<evidence type="ECO:0000313" key="4">
    <source>
        <dbReference type="Proteomes" id="UP001276659"/>
    </source>
</evidence>
<dbReference type="EMBL" id="JASNWA010000003">
    <property type="protein sequence ID" value="KAK3178382.1"/>
    <property type="molecule type" value="Genomic_DNA"/>
</dbReference>
<accession>A0AAD9ZIN7</accession>
<keyword evidence="2" id="KW-0732">Signal</keyword>
<feature type="chain" id="PRO_5042169731" evidence="2">
    <location>
        <begin position="20"/>
        <end position="601"/>
    </location>
</feature>
<feature type="compositionally biased region" description="Pro residues" evidence="1">
    <location>
        <begin position="504"/>
        <end position="520"/>
    </location>
</feature>
<evidence type="ECO:0000256" key="1">
    <source>
        <dbReference type="SAM" id="MobiDB-lite"/>
    </source>
</evidence>
<evidence type="ECO:0000256" key="2">
    <source>
        <dbReference type="SAM" id="SignalP"/>
    </source>
</evidence>
<dbReference type="AlphaFoldDB" id="A0AAD9ZIN7"/>
<evidence type="ECO:0000313" key="3">
    <source>
        <dbReference type="EMBL" id="KAK3178382.1"/>
    </source>
</evidence>
<gene>
    <name evidence="3" type="ORF">OEA41_000517</name>
</gene>
<reference evidence="3" key="1">
    <citation type="submission" date="2022-11" db="EMBL/GenBank/DDBJ databases">
        <title>Chromosomal genome sequence assembly and mating type (MAT) locus characterization of the leprose asexual lichenized fungus Lepraria neglecta (Nyl.) Erichsen.</title>
        <authorList>
            <person name="Allen J.L."/>
            <person name="Pfeffer B."/>
        </authorList>
    </citation>
    <scope>NUCLEOTIDE SEQUENCE</scope>
    <source>
        <strain evidence="3">Allen 5258</strain>
    </source>
</reference>
<name>A0AAD9ZIN7_9LECA</name>
<dbReference type="PANTHER" id="PTHR40625">
    <property type="entry name" value="GTP-BINDING PROTEIN ESDC-RELATED"/>
    <property type="match status" value="1"/>
</dbReference>
<dbReference type="PANTHER" id="PTHR40625:SF1">
    <property type="entry name" value="AMP-ACTIVATED PROTEIN KINASE GLYCOGEN-BINDING DOMAIN-CONTAINING PROTEIN"/>
    <property type="match status" value="1"/>
</dbReference>
<feature type="compositionally biased region" description="Pro residues" evidence="1">
    <location>
        <begin position="281"/>
        <end position="295"/>
    </location>
</feature>
<dbReference type="Proteomes" id="UP001276659">
    <property type="component" value="Unassembled WGS sequence"/>
</dbReference>
<organism evidence="3 4">
    <name type="scientific">Lepraria neglecta</name>
    <dbReference type="NCBI Taxonomy" id="209136"/>
    <lineage>
        <taxon>Eukaryota</taxon>
        <taxon>Fungi</taxon>
        <taxon>Dikarya</taxon>
        <taxon>Ascomycota</taxon>
        <taxon>Pezizomycotina</taxon>
        <taxon>Lecanoromycetes</taxon>
        <taxon>OSLEUM clade</taxon>
        <taxon>Lecanoromycetidae</taxon>
        <taxon>Lecanorales</taxon>
        <taxon>Lecanorineae</taxon>
        <taxon>Stereocaulaceae</taxon>
        <taxon>Lepraria</taxon>
    </lineage>
</organism>
<feature type="signal peptide" evidence="2">
    <location>
        <begin position="1"/>
        <end position="19"/>
    </location>
</feature>
<protein>
    <submittedName>
        <fullName evidence="3">Uncharacterized protein</fullName>
    </submittedName>
</protein>
<feature type="region of interest" description="Disordered" evidence="1">
    <location>
        <begin position="214"/>
        <end position="315"/>
    </location>
</feature>
<proteinExistence type="predicted"/>
<sequence>MTSTTLITFMLQAPLSVYSVEILGSWDNFSKPYQLQRDRRTGPGHWRGCHKFENITCDGDTLDTSQSRDGGLKMGGTYWYYQYVLDGDVEYHDPAEPSTNLCPLLPGQTVNVLDVPMQSRGPSGGSYNGSTTSVDSLLVFTLDPKDKYLPPGVRRAATTSAIQQRKAELAATTLKPKLRAASTDPQGREGAMRTGQLTLERQRSLLSMFHKMRQTRSAGSNAKSGLAWPRKLFSRSGSRAGQTAKEDEDDIPEVPKIPSYLPSRAATATRDAFKLPIQRPETPPPMPPRAPPIPTPSAAHPASLPQSHDDGLQGQSRVGSAYLESRDNDLNPVVSALRVSGASPSSSYFTPLEQLREHKSYFIETSATARSNEITNERIDGRETQLDVQGEQLSARNVPLQPPSATNAAPLSETIKCPNTSEHLCPTSHSYAESSSSSYAISDDCSPYFDSNTTHSNPMSPLHLSQPETPVMSDFEDDIPIRRNSSSLAQLTLSDNHDLDYGPIRPPSRAPPPPPPPPASKPTTAYSVLGGFHGYSLPNSENASVLTIRKLPSTTFKAADTTSPFTQQGSRQDLVHSWNDGMRPLSELDLDDLGYLADVIN</sequence>
<feature type="region of interest" description="Disordered" evidence="1">
    <location>
        <begin position="496"/>
        <end position="524"/>
    </location>
</feature>
<keyword evidence="4" id="KW-1185">Reference proteome</keyword>
<comment type="caution">
    <text evidence="3">The sequence shown here is derived from an EMBL/GenBank/DDBJ whole genome shotgun (WGS) entry which is preliminary data.</text>
</comment>